<evidence type="ECO:0000256" key="7">
    <source>
        <dbReference type="ARBA" id="ARBA00023136"/>
    </source>
</evidence>
<gene>
    <name evidence="9" type="ORF">P0082_08820</name>
</gene>
<feature type="transmembrane region" description="Helical" evidence="8">
    <location>
        <begin position="99"/>
        <end position="118"/>
    </location>
</feature>
<feature type="transmembrane region" description="Helical" evidence="8">
    <location>
        <begin position="195"/>
        <end position="217"/>
    </location>
</feature>
<evidence type="ECO:0000256" key="1">
    <source>
        <dbReference type="ARBA" id="ARBA00004651"/>
    </source>
</evidence>
<evidence type="ECO:0000313" key="9">
    <source>
        <dbReference type="EMBL" id="WGK68579.1"/>
    </source>
</evidence>
<evidence type="ECO:0000256" key="3">
    <source>
        <dbReference type="ARBA" id="ARBA00022448"/>
    </source>
</evidence>
<dbReference type="Proteomes" id="UP001228690">
    <property type="component" value="Chromosome"/>
</dbReference>
<keyword evidence="10" id="KW-1185">Reference proteome</keyword>
<feature type="transmembrane region" description="Helical" evidence="8">
    <location>
        <begin position="124"/>
        <end position="143"/>
    </location>
</feature>
<dbReference type="RefSeq" id="WP_326926765.1">
    <property type="nucleotide sequence ID" value="NZ_CP123443.1"/>
</dbReference>
<dbReference type="Gene3D" id="1.10.3470.10">
    <property type="entry name" value="ABC transporter involved in vitamin B12 uptake, BtuC"/>
    <property type="match status" value="1"/>
</dbReference>
<dbReference type="SUPFAM" id="SSF81345">
    <property type="entry name" value="ABC transporter involved in vitamin B12 uptake, BtuC"/>
    <property type="match status" value="1"/>
</dbReference>
<keyword evidence="6 8" id="KW-1133">Transmembrane helix</keyword>
<feature type="transmembrane region" description="Helical" evidence="8">
    <location>
        <begin position="238"/>
        <end position="271"/>
    </location>
</feature>
<dbReference type="EMBL" id="CP123443">
    <property type="protein sequence ID" value="WGK68579.1"/>
    <property type="molecule type" value="Genomic_DNA"/>
</dbReference>
<name>A0ABY8MF15_9SPIO</name>
<evidence type="ECO:0000256" key="5">
    <source>
        <dbReference type="ARBA" id="ARBA00022692"/>
    </source>
</evidence>
<dbReference type="InterPro" id="IPR037294">
    <property type="entry name" value="ABC_BtuC-like"/>
</dbReference>
<feature type="transmembrane region" description="Helical" evidence="8">
    <location>
        <begin position="155"/>
        <end position="175"/>
    </location>
</feature>
<keyword evidence="7 8" id="KW-0472">Membrane</keyword>
<dbReference type="CDD" id="cd06550">
    <property type="entry name" value="TM_ABC_iron-siderophores_like"/>
    <property type="match status" value="1"/>
</dbReference>
<comment type="similarity">
    <text evidence="2">Belongs to the binding-protein-dependent transport system permease family. FecCD subfamily.</text>
</comment>
<sequence>MHILKSAAIKKGSYLFVVFLCAAVLLVFFFLLNIAIGSVSIPLGTVLRSLNGQTEETFAIIIQEIRLPRALAAVCAGATLAGSGVFIKAVMRNHLADSGILGVQSGATVVAMFIILARPTLVKLLPAGAFLGGLIAFAMVVFLSYRKGVSAVRMLLADIAVNAFFGSVIGILTIYNSDRLQSALSWLNGSLAGISASQAQVLLAYSLPALFLGFLLIRMSNLMLLDDNTIHNLGESLACIRLFVSLASVLLASISVSVVGIIGFVGLVIPHIARLLTGVNHKILYPLSLLLGPILILGADLLQKAIFSPMEMPVGIVISLFGAPFFLYLLRREA</sequence>
<evidence type="ECO:0000256" key="2">
    <source>
        <dbReference type="ARBA" id="ARBA00007935"/>
    </source>
</evidence>
<dbReference type="PANTHER" id="PTHR30472:SF24">
    <property type="entry name" value="FERRIC ENTEROBACTIN TRANSPORT SYSTEM PERMEASE PROTEIN FEPG"/>
    <property type="match status" value="1"/>
</dbReference>
<protein>
    <submittedName>
        <fullName evidence="9">Iron ABC transporter permease</fullName>
    </submittedName>
</protein>
<feature type="transmembrane region" description="Helical" evidence="8">
    <location>
        <begin position="283"/>
        <end position="302"/>
    </location>
</feature>
<keyword evidence="5 8" id="KW-0812">Transmembrane</keyword>
<dbReference type="Pfam" id="PF01032">
    <property type="entry name" value="FecCD"/>
    <property type="match status" value="1"/>
</dbReference>
<evidence type="ECO:0000256" key="8">
    <source>
        <dbReference type="SAM" id="Phobius"/>
    </source>
</evidence>
<organism evidence="9 10">
    <name type="scientific">Candidatus Haliotispira prima</name>
    <dbReference type="NCBI Taxonomy" id="3034016"/>
    <lineage>
        <taxon>Bacteria</taxon>
        <taxon>Pseudomonadati</taxon>
        <taxon>Spirochaetota</taxon>
        <taxon>Spirochaetia</taxon>
        <taxon>Spirochaetales</taxon>
        <taxon>Spirochaetaceae</taxon>
        <taxon>Candidatus Haliotispira</taxon>
    </lineage>
</organism>
<accession>A0ABY8MF15</accession>
<reference evidence="9 10" key="1">
    <citation type="submission" date="2023-04" db="EMBL/GenBank/DDBJ databases">
        <title>Spirochaete genome identified in red abalone sample constitutes a novel genus.</title>
        <authorList>
            <person name="Sharma S.P."/>
            <person name="Purcell C.M."/>
            <person name="Hyde J.R."/>
            <person name="Severin A.J."/>
        </authorList>
    </citation>
    <scope>NUCLEOTIDE SEQUENCE [LARGE SCALE GENOMIC DNA]</scope>
    <source>
        <strain evidence="9 10">SP-2023</strain>
    </source>
</reference>
<feature type="transmembrane region" description="Helical" evidence="8">
    <location>
        <begin position="70"/>
        <end position="87"/>
    </location>
</feature>
<evidence type="ECO:0000256" key="4">
    <source>
        <dbReference type="ARBA" id="ARBA00022475"/>
    </source>
</evidence>
<feature type="transmembrane region" description="Helical" evidence="8">
    <location>
        <begin position="314"/>
        <end position="331"/>
    </location>
</feature>
<proteinExistence type="inferred from homology"/>
<dbReference type="PANTHER" id="PTHR30472">
    <property type="entry name" value="FERRIC ENTEROBACTIN TRANSPORT SYSTEM PERMEASE PROTEIN"/>
    <property type="match status" value="1"/>
</dbReference>
<feature type="transmembrane region" description="Helical" evidence="8">
    <location>
        <begin position="12"/>
        <end position="36"/>
    </location>
</feature>
<comment type="subcellular location">
    <subcellularLocation>
        <location evidence="1">Cell membrane</location>
        <topology evidence="1">Multi-pass membrane protein</topology>
    </subcellularLocation>
</comment>
<evidence type="ECO:0000313" key="10">
    <source>
        <dbReference type="Proteomes" id="UP001228690"/>
    </source>
</evidence>
<dbReference type="InterPro" id="IPR000522">
    <property type="entry name" value="ABC_transptr_permease_BtuC"/>
</dbReference>
<evidence type="ECO:0000256" key="6">
    <source>
        <dbReference type="ARBA" id="ARBA00022989"/>
    </source>
</evidence>
<keyword evidence="3" id="KW-0813">Transport</keyword>
<keyword evidence="4" id="KW-1003">Cell membrane</keyword>